<proteinExistence type="predicted"/>
<protein>
    <recommendedName>
        <fullName evidence="3">Prokineticin domain-containing protein</fullName>
    </recommendedName>
</protein>
<evidence type="ECO:0000313" key="1">
    <source>
        <dbReference type="EMBL" id="KAF0305966.1"/>
    </source>
</evidence>
<evidence type="ECO:0008006" key="3">
    <source>
        <dbReference type="Google" id="ProtNLM"/>
    </source>
</evidence>
<dbReference type="AlphaFoldDB" id="A0A6A4WF12"/>
<name>A0A6A4WF12_AMPAM</name>
<evidence type="ECO:0000313" key="2">
    <source>
        <dbReference type="Proteomes" id="UP000440578"/>
    </source>
</evidence>
<sequence length="174" mass="18727">MSSNAEPCMESVAGSHVKYGISKILRRPTATNMGVTQLAAIILLVPVVGHSFLFPLKDGAVCKDNADCMSPSFPRGCCLMTGLQHGRPIGRCQPIPKIGEYCAPGDRSRRILGYSVYTFWCPCDVGLTCQPVKLSRMPSGMDAYTDPQCVPEAFPEYVTARPIGAELELGVTAV</sequence>
<reference evidence="1 2" key="1">
    <citation type="submission" date="2019-07" db="EMBL/GenBank/DDBJ databases">
        <title>Draft genome assembly of a fouling barnacle, Amphibalanus amphitrite (Darwin, 1854): The first reference genome for Thecostraca.</title>
        <authorList>
            <person name="Kim W."/>
        </authorList>
    </citation>
    <scope>NUCLEOTIDE SEQUENCE [LARGE SCALE GENOMIC DNA]</scope>
    <source>
        <strain evidence="1">SNU_AA5</strain>
        <tissue evidence="1">Soma without cirri and trophi</tissue>
    </source>
</reference>
<dbReference type="Gene3D" id="2.10.80.10">
    <property type="entry name" value="Lipase, subunit A"/>
    <property type="match status" value="1"/>
</dbReference>
<gene>
    <name evidence="1" type="ORF">FJT64_022514</name>
</gene>
<dbReference type="OrthoDB" id="6362012at2759"/>
<organism evidence="1 2">
    <name type="scientific">Amphibalanus amphitrite</name>
    <name type="common">Striped barnacle</name>
    <name type="synonym">Balanus amphitrite</name>
    <dbReference type="NCBI Taxonomy" id="1232801"/>
    <lineage>
        <taxon>Eukaryota</taxon>
        <taxon>Metazoa</taxon>
        <taxon>Ecdysozoa</taxon>
        <taxon>Arthropoda</taxon>
        <taxon>Crustacea</taxon>
        <taxon>Multicrustacea</taxon>
        <taxon>Cirripedia</taxon>
        <taxon>Thoracica</taxon>
        <taxon>Thoracicalcarea</taxon>
        <taxon>Balanomorpha</taxon>
        <taxon>Balanoidea</taxon>
        <taxon>Balanidae</taxon>
        <taxon>Amphibalaninae</taxon>
        <taxon>Amphibalanus</taxon>
    </lineage>
</organism>
<keyword evidence="2" id="KW-1185">Reference proteome</keyword>
<dbReference type="Proteomes" id="UP000440578">
    <property type="component" value="Unassembled WGS sequence"/>
</dbReference>
<dbReference type="EMBL" id="VIIS01000710">
    <property type="protein sequence ID" value="KAF0305966.1"/>
    <property type="molecule type" value="Genomic_DNA"/>
</dbReference>
<accession>A0A6A4WF12</accession>
<comment type="caution">
    <text evidence="1">The sequence shown here is derived from an EMBL/GenBank/DDBJ whole genome shotgun (WGS) entry which is preliminary data.</text>
</comment>